<keyword evidence="3" id="KW-1185">Reference proteome</keyword>
<evidence type="ECO:0000313" key="2">
    <source>
        <dbReference type="EMBL" id="QSX73510.1"/>
    </source>
</evidence>
<gene>
    <name evidence="2" type="ORF">HIV01_009555</name>
</gene>
<evidence type="ECO:0000313" key="3">
    <source>
        <dbReference type="Proteomes" id="UP000663400"/>
    </source>
</evidence>
<feature type="chain" id="PRO_5045147958" evidence="1">
    <location>
        <begin position="19"/>
        <end position="148"/>
    </location>
</feature>
<reference evidence="2 3" key="1">
    <citation type="submission" date="2021-02" db="EMBL/GenBank/DDBJ databases">
        <title>Lysobacter arenosi sp. nov., isolated from soil of gangwondo yeongwol, south Korea.</title>
        <authorList>
            <person name="Kim K.R."/>
            <person name="Kim K.H."/>
            <person name="Jeon C.O."/>
        </authorList>
    </citation>
    <scope>NUCLEOTIDE SEQUENCE [LARGE SCALE GENOMIC DNA]</scope>
    <source>
        <strain evidence="2 3">R7</strain>
    </source>
</reference>
<protein>
    <submittedName>
        <fullName evidence="2">Uncharacterized protein</fullName>
    </submittedName>
</protein>
<dbReference type="Proteomes" id="UP000663400">
    <property type="component" value="Chromosome"/>
</dbReference>
<sequence>MRLLIAGLLLSLPWQSVAQDCTCNAVTSGPLEWTRGKYQGSTYVFYGTVTSVAPPMPDSNETRDHPTFVVNEAFKGDFKGGEVRGADCGSGIFPGDSGMIFLDGYHRIKSCSIRVKGITEQDIRNAVRELSREEGSWKRRQTGEMDSP</sequence>
<name>A0ABX7R707_9GAMM</name>
<feature type="signal peptide" evidence="1">
    <location>
        <begin position="1"/>
        <end position="18"/>
    </location>
</feature>
<dbReference type="EMBL" id="CP071517">
    <property type="protein sequence ID" value="QSX73510.1"/>
    <property type="molecule type" value="Genomic_DNA"/>
</dbReference>
<accession>A0ABX7R707</accession>
<keyword evidence="1" id="KW-0732">Signal</keyword>
<proteinExistence type="predicted"/>
<organism evidence="2 3">
    <name type="scientific">Lysobacter arenosi</name>
    <dbReference type="NCBI Taxonomy" id="2795387"/>
    <lineage>
        <taxon>Bacteria</taxon>
        <taxon>Pseudomonadati</taxon>
        <taxon>Pseudomonadota</taxon>
        <taxon>Gammaproteobacteria</taxon>
        <taxon>Lysobacterales</taxon>
        <taxon>Lysobacteraceae</taxon>
        <taxon>Lysobacter</taxon>
    </lineage>
</organism>
<evidence type="ECO:0000256" key="1">
    <source>
        <dbReference type="SAM" id="SignalP"/>
    </source>
</evidence>
<dbReference type="RefSeq" id="WP_200606693.1">
    <property type="nucleotide sequence ID" value="NZ_CP071517.1"/>
</dbReference>